<dbReference type="RefSeq" id="WP_011066670.1">
    <property type="nucleotide sequence ID" value="NC_004193.1"/>
</dbReference>
<proteinExistence type="predicted"/>
<protein>
    <submittedName>
        <fullName evidence="1">Hypothetical conserved protein</fullName>
    </submittedName>
</protein>
<dbReference type="EMBL" id="BA000028">
    <property type="protein sequence ID" value="BAC14234.1"/>
    <property type="molecule type" value="Genomic_DNA"/>
</dbReference>
<dbReference type="InterPro" id="IPR007263">
    <property type="entry name" value="DCC1-like"/>
</dbReference>
<reference evidence="1 2" key="2">
    <citation type="journal article" date="2002" name="Nucleic Acids Res.">
        <title>Genome sequence of Oceanobacillus iheyensis isolated from the Iheya Ridge and its unexpected adaptive capabilities to extreme environments.</title>
        <authorList>
            <person name="Takami H."/>
            <person name="Takaki Y."/>
            <person name="Uchiyama I."/>
        </authorList>
    </citation>
    <scope>NUCLEOTIDE SEQUENCE [LARGE SCALE GENOMIC DNA]</scope>
    <source>
        <strain evidence="2">DSM 14371 / CIP 107618 / JCM 11309 / KCTC 3954 / HTE831</strain>
    </source>
</reference>
<keyword evidence="2" id="KW-1185">Reference proteome</keyword>
<name>Q8EP41_OCEIH</name>
<reference evidence="1 2" key="1">
    <citation type="journal article" date="2001" name="FEMS Microbiol. Lett.">
        <title>Oceanobacillus iheyensis gen. nov., sp. nov., a deep-sea extremely halotolerant and alkaliphilic species isolated from a depth of 1050 m on the Iheya Ridge.</title>
        <authorList>
            <person name="Lu J."/>
            <person name="Nogi Y."/>
            <person name="Takami H."/>
        </authorList>
    </citation>
    <scope>NUCLEOTIDE SEQUENCE [LARGE SCALE GENOMIC DNA]</scope>
    <source>
        <strain evidence="2">DSM 14371 / CIP 107618 / JCM 11309 / KCTC 3954 / HTE831</strain>
    </source>
</reference>
<dbReference type="Proteomes" id="UP000000822">
    <property type="component" value="Chromosome"/>
</dbReference>
<gene>
    <name evidence="1" type="ordered locus">OB2278</name>
</gene>
<dbReference type="PhylomeDB" id="Q8EP41"/>
<dbReference type="OrthoDB" id="9785438at2"/>
<dbReference type="PANTHER" id="PTHR33639">
    <property type="entry name" value="THIOL-DISULFIDE OXIDOREDUCTASE DCC"/>
    <property type="match status" value="1"/>
</dbReference>
<evidence type="ECO:0000313" key="1">
    <source>
        <dbReference type="EMBL" id="BAC14234.1"/>
    </source>
</evidence>
<sequence length="136" mass="15909">MHIILFDGECNVCDSSVQFILKRDQEGVFSFASLQSEAGKYLLEKYNIPRNTDSMVLVKENNDVKIKSNAVLDICRNLPFPWKLLYSLSIVPSSFRDKTYDWFSSNRFKWFGKKQQCKLPTPAERQRFIESVEDIK</sequence>
<dbReference type="GO" id="GO:0015035">
    <property type="term" value="F:protein-disulfide reductase activity"/>
    <property type="evidence" value="ECO:0007669"/>
    <property type="project" value="InterPro"/>
</dbReference>
<dbReference type="KEGG" id="oih:OB2278"/>
<evidence type="ECO:0000313" key="2">
    <source>
        <dbReference type="Proteomes" id="UP000000822"/>
    </source>
</evidence>
<dbReference type="InterPro" id="IPR052927">
    <property type="entry name" value="DCC_oxidoreductase"/>
</dbReference>
<dbReference type="Pfam" id="PF04134">
    <property type="entry name" value="DCC1-like"/>
    <property type="match status" value="1"/>
</dbReference>
<organism evidence="1 2">
    <name type="scientific">Oceanobacillus iheyensis (strain DSM 14371 / CIP 107618 / JCM 11309 / KCTC 3954 / HTE831)</name>
    <dbReference type="NCBI Taxonomy" id="221109"/>
    <lineage>
        <taxon>Bacteria</taxon>
        <taxon>Bacillati</taxon>
        <taxon>Bacillota</taxon>
        <taxon>Bacilli</taxon>
        <taxon>Bacillales</taxon>
        <taxon>Bacillaceae</taxon>
        <taxon>Oceanobacillus</taxon>
    </lineage>
</organism>
<dbReference type="PANTHER" id="PTHR33639:SF2">
    <property type="entry name" value="DUF393 DOMAIN-CONTAINING PROTEIN"/>
    <property type="match status" value="1"/>
</dbReference>
<dbReference type="HOGENOM" id="CLU_092206_2_1_9"/>
<dbReference type="AlphaFoldDB" id="Q8EP41"/>
<dbReference type="eggNOG" id="COG3011">
    <property type="taxonomic scope" value="Bacteria"/>
</dbReference>
<accession>Q8EP41</accession>